<organism evidence="1 2">
    <name type="scientific">Candidatus Nasuia deltocephalincola</name>
    <dbReference type="NCBI Taxonomy" id="1160784"/>
    <lineage>
        <taxon>Bacteria</taxon>
        <taxon>Pseudomonadati</taxon>
        <taxon>Pseudomonadota</taxon>
        <taxon>Betaproteobacteria</taxon>
        <taxon>Candidatus Nasuia</taxon>
    </lineage>
</organism>
<name>A0A0S2UPA6_9PROT</name>
<evidence type="ECO:0000313" key="2">
    <source>
        <dbReference type="Proteomes" id="UP000055684"/>
    </source>
</evidence>
<dbReference type="OrthoDB" id="9793027at2"/>
<accession>A0A0S2UPA6</accession>
<reference evidence="1 2" key="2">
    <citation type="journal article" date="2016" name="Genome Announc.">
        <title>Complete Genome Sequences of the Obligate Symbionts 'Candidatus Sulcia muelleri' and 'Ca. Nasuia deltocephalinicola' from the Pestiferous Leafhopper Macrosteles quadripunctulatus (Hemiptera: Cicadellidae).</title>
        <authorList>
            <person name="Bennett G.M."/>
            <person name="Abba S."/>
            <person name="Kube M."/>
            <person name="Marzachi C."/>
        </authorList>
    </citation>
    <scope>NUCLEOTIDE SEQUENCE [LARGE SCALE GENOMIC DNA]</scope>
    <source>
        <strain evidence="1 2">PUNC</strain>
    </source>
</reference>
<proteinExistence type="predicted"/>
<dbReference type="GO" id="GO:0051536">
    <property type="term" value="F:iron-sulfur cluster binding"/>
    <property type="evidence" value="ECO:0007669"/>
    <property type="project" value="InterPro"/>
</dbReference>
<gene>
    <name evidence="1" type="ORF">ASU29_051</name>
</gene>
<dbReference type="AlphaFoldDB" id="A0A0S2UPA6"/>
<evidence type="ECO:0000313" key="1">
    <source>
        <dbReference type="EMBL" id="ALP69977.1"/>
    </source>
</evidence>
<dbReference type="InterPro" id="IPR012675">
    <property type="entry name" value="Beta-grasp_dom_sf"/>
</dbReference>
<sequence length="85" mass="10024">MNKIIILANKNNCYNGKIIKYFKKNISICKILIDNGLKIKNNCNGFNICNYCRIKINEGFFFIKKKYFNSCQIFNINFNNIIITI</sequence>
<dbReference type="Gene3D" id="3.10.20.30">
    <property type="match status" value="1"/>
</dbReference>
<dbReference type="EMBL" id="CP013211">
    <property type="protein sequence ID" value="ALP69977.1"/>
    <property type="molecule type" value="Genomic_DNA"/>
</dbReference>
<dbReference type="SUPFAM" id="SSF54292">
    <property type="entry name" value="2Fe-2S ferredoxin-like"/>
    <property type="match status" value="1"/>
</dbReference>
<reference evidence="2" key="1">
    <citation type="submission" date="2015-11" db="EMBL/GenBank/DDBJ databases">
        <title>Complete genome sequences of the obligate symbionts Candidatus Sulcia muelleri and Candidatus Nasuia deltocephalinicola from the pestiferous leafhopper, Macrosteles quadripunctulatus (Hemiptera: Cicadellidae).</title>
        <authorList>
            <person name="Bennett G.M."/>
            <person name="Abba S."/>
            <person name="Kube M."/>
            <person name="Marzachi C."/>
        </authorList>
    </citation>
    <scope>NUCLEOTIDE SEQUENCE [LARGE SCALE GENOMIC DNA]</scope>
    <source>
        <strain evidence="2">PUNC</strain>
    </source>
</reference>
<dbReference type="InterPro" id="IPR036010">
    <property type="entry name" value="2Fe-2S_ferredoxin-like_sf"/>
</dbReference>
<protein>
    <submittedName>
        <fullName evidence="1">Putative ferredoxin, 2Fe-2S type, ISC system</fullName>
    </submittedName>
</protein>
<dbReference type="Proteomes" id="UP000055684">
    <property type="component" value="Chromosome"/>
</dbReference>